<accession>A0A194W4T6</accession>
<evidence type="ECO:0000313" key="3">
    <source>
        <dbReference type="Proteomes" id="UP000078559"/>
    </source>
</evidence>
<feature type="compositionally biased region" description="Low complexity" evidence="1">
    <location>
        <begin position="398"/>
        <end position="411"/>
    </location>
</feature>
<feature type="compositionally biased region" description="Low complexity" evidence="1">
    <location>
        <begin position="256"/>
        <end position="268"/>
    </location>
</feature>
<dbReference type="Proteomes" id="UP000078559">
    <property type="component" value="Chromosome 7"/>
</dbReference>
<feature type="compositionally biased region" description="Low complexity" evidence="1">
    <location>
        <begin position="357"/>
        <end position="375"/>
    </location>
</feature>
<feature type="compositionally biased region" description="Basic and acidic residues" evidence="1">
    <location>
        <begin position="181"/>
        <end position="210"/>
    </location>
</feature>
<feature type="compositionally biased region" description="Basic residues" evidence="1">
    <location>
        <begin position="345"/>
        <end position="355"/>
    </location>
</feature>
<feature type="compositionally biased region" description="Basic and acidic residues" evidence="1">
    <location>
        <begin position="276"/>
        <end position="287"/>
    </location>
</feature>
<dbReference type="OrthoDB" id="10672546at2759"/>
<evidence type="ECO:0000256" key="1">
    <source>
        <dbReference type="SAM" id="MobiDB-lite"/>
    </source>
</evidence>
<sequence length="474" mass="53330">MDPSGPSHPSDQPTVPRVARDCSPIRAGETWRDYFRRANIDPADQPISPPIPRECSPRRPNETGPDFCWRRRNHERARFQQYLQEHYRVRQARLMSPHSDGDENSEDVAAEIEYMERELYWASRPEDEFWAYEYPPFKPEYDGPLGSLTDDEANDPFDTADMRPEEREWHDALISMGVHPAQDREALQAEETSRHKRKQGPEEDRSDQPRAKRMKRVETHSGAPGTAAKSGPKRKRGPEEDCALQSPVKRTRAGTHTRTTEKTGTTATSEPKRKRGPGDDRDAEPPIKRTRAGTRAWSRGATATPGSKRKLGQEEDADLATEYQVGTKRRRTDARPLLPPAATKGSKRRAGKNTKRPPLLQQLQPLASSGPSPASVIAEVAAKADESKRGSSSAAKGTRQSPTRSPTRRPTYAPLRVSRAQRRLLSGKDAQLFQLGQRGELDVQRPSGQEDTSADTAHKRRPTRTETGKARQRR</sequence>
<reference evidence="2" key="1">
    <citation type="submission" date="2014-12" db="EMBL/GenBank/DDBJ databases">
        <title>Genome Sequence of Valsa Canker Pathogens Uncovers a Specific Adaption of Colonization on Woody Bark.</title>
        <authorList>
            <person name="Yin Z."/>
            <person name="Liu H."/>
            <person name="Gao X."/>
            <person name="Li Z."/>
            <person name="Song N."/>
            <person name="Ke X."/>
            <person name="Dai Q."/>
            <person name="Wu Y."/>
            <person name="Sun Y."/>
            <person name="Xu J.-R."/>
            <person name="Kang Z.K."/>
            <person name="Wang L."/>
            <person name="Huang L."/>
        </authorList>
    </citation>
    <scope>NUCLEOTIDE SEQUENCE [LARGE SCALE GENOMIC DNA]</scope>
    <source>
        <strain evidence="2">03-8</strain>
    </source>
</reference>
<dbReference type="EMBL" id="CM003104">
    <property type="protein sequence ID" value="KUI71272.1"/>
    <property type="molecule type" value="Genomic_DNA"/>
</dbReference>
<feature type="compositionally biased region" description="Basic and acidic residues" evidence="1">
    <location>
        <begin position="463"/>
        <end position="474"/>
    </location>
</feature>
<feature type="compositionally biased region" description="Basic and acidic residues" evidence="1">
    <location>
        <begin position="160"/>
        <end position="171"/>
    </location>
</feature>
<feature type="region of interest" description="Disordered" evidence="1">
    <location>
        <begin position="39"/>
        <end position="67"/>
    </location>
</feature>
<keyword evidence="3" id="KW-1185">Reference proteome</keyword>
<feature type="region of interest" description="Disordered" evidence="1">
    <location>
        <begin position="140"/>
        <end position="474"/>
    </location>
</feature>
<dbReference type="AlphaFoldDB" id="A0A194W4T6"/>
<protein>
    <submittedName>
        <fullName evidence="2">Uncharacterized protein</fullName>
    </submittedName>
</protein>
<proteinExistence type="predicted"/>
<feature type="compositionally biased region" description="Polar residues" evidence="1">
    <location>
        <begin position="446"/>
        <end position="455"/>
    </location>
</feature>
<name>A0A194W4T6_CYTMA</name>
<gene>
    <name evidence="2" type="ORF">VM1G_07413</name>
</gene>
<organism evidence="2 3">
    <name type="scientific">Cytospora mali</name>
    <name type="common">Apple Valsa canker fungus</name>
    <name type="synonym">Valsa mali</name>
    <dbReference type="NCBI Taxonomy" id="578113"/>
    <lineage>
        <taxon>Eukaryota</taxon>
        <taxon>Fungi</taxon>
        <taxon>Dikarya</taxon>
        <taxon>Ascomycota</taxon>
        <taxon>Pezizomycotina</taxon>
        <taxon>Sordariomycetes</taxon>
        <taxon>Sordariomycetidae</taxon>
        <taxon>Diaporthales</taxon>
        <taxon>Cytosporaceae</taxon>
        <taxon>Cytospora</taxon>
    </lineage>
</organism>
<evidence type="ECO:0000313" key="2">
    <source>
        <dbReference type="EMBL" id="KUI71272.1"/>
    </source>
</evidence>
<feature type="region of interest" description="Disordered" evidence="1">
    <location>
        <begin position="1"/>
        <end position="23"/>
    </location>
</feature>